<evidence type="ECO:0000256" key="6">
    <source>
        <dbReference type="ARBA" id="ARBA00045377"/>
    </source>
</evidence>
<dbReference type="Gene3D" id="1.10.357.40">
    <property type="entry name" value="YbiA-like"/>
    <property type="match status" value="1"/>
</dbReference>
<reference evidence="8" key="2">
    <citation type="submission" date="2017-09" db="EMBL/GenBank/DDBJ databases">
        <title>FDA dAtabase for Regulatory Grade micrObial Sequences (FDA-ARGOS): Supporting development and validation of Infectious Disease Dx tests.</title>
        <authorList>
            <person name="Minogue T."/>
            <person name="Wolcott M."/>
            <person name="Wasieloski L."/>
            <person name="Aguilar W."/>
            <person name="Moore D."/>
            <person name="Tallon L.J."/>
            <person name="Sadzewicz L."/>
            <person name="Ott S."/>
            <person name="Zhao X."/>
            <person name="Nagaraj S."/>
            <person name="Vavikolanu K."/>
            <person name="Aluvathingal J."/>
            <person name="Nadendla S."/>
            <person name="Sichtig H."/>
        </authorList>
    </citation>
    <scope>NUCLEOTIDE SEQUENCE</scope>
    <source>
        <strain evidence="8">FDAARGOS_387</strain>
    </source>
</reference>
<reference evidence="9 11" key="3">
    <citation type="submission" date="2019-03" db="EMBL/GenBank/DDBJ databases">
        <authorList>
            <consortium name="Pathogen Informatics"/>
        </authorList>
    </citation>
    <scope>NUCLEOTIDE SEQUENCE [LARGE SCALE GENOMIC DNA]</scope>
    <source>
        <strain evidence="9 11">NCTC12282</strain>
    </source>
</reference>
<feature type="domain" description="NADAR" evidence="7">
    <location>
        <begin position="116"/>
        <end position="272"/>
    </location>
</feature>
<evidence type="ECO:0000256" key="3">
    <source>
        <dbReference type="ARBA" id="ARBA00008508"/>
    </source>
</evidence>
<dbReference type="RefSeq" id="WP_051323328.1">
    <property type="nucleotide sequence ID" value="NZ_CAADJA010000002.1"/>
</dbReference>
<comment type="similarity">
    <text evidence="3">Belongs to the YbiA family.</text>
</comment>
<dbReference type="SUPFAM" id="SSF143990">
    <property type="entry name" value="YbiA-like"/>
    <property type="match status" value="1"/>
</dbReference>
<evidence type="ECO:0000256" key="4">
    <source>
        <dbReference type="ARBA" id="ARBA00014614"/>
    </source>
</evidence>
<dbReference type="OrthoDB" id="67297at2"/>
<dbReference type="InterPro" id="IPR037238">
    <property type="entry name" value="YbiA-like_sf"/>
</dbReference>
<comment type="catalytic activity">
    <reaction evidence="2">
        <text>2,5-diamino-6-hydroxy-4-(5-phosphoribosylamino)-pyrimidine + H2O = 2,5,6-triamino-4-hydroxypyrimidine + D-ribose 5-phosphate</text>
        <dbReference type="Rhea" id="RHEA:23436"/>
        <dbReference type="ChEBI" id="CHEBI:15377"/>
        <dbReference type="ChEBI" id="CHEBI:58614"/>
        <dbReference type="ChEBI" id="CHEBI:78346"/>
        <dbReference type="ChEBI" id="CHEBI:137796"/>
    </reaction>
</comment>
<evidence type="ECO:0000313" key="8">
    <source>
        <dbReference type="EMBL" id="PHI32290.1"/>
    </source>
</evidence>
<evidence type="ECO:0000313" key="11">
    <source>
        <dbReference type="Proteomes" id="UP000373449"/>
    </source>
</evidence>
<accession>A0A2C6C7I0</accession>
<dbReference type="EMBL" id="CAADJA010000002">
    <property type="protein sequence ID" value="VFS45223.1"/>
    <property type="molecule type" value="Genomic_DNA"/>
</dbReference>
<evidence type="ECO:0000313" key="10">
    <source>
        <dbReference type="Proteomes" id="UP000224974"/>
    </source>
</evidence>
<dbReference type="NCBIfam" id="TIGR02464">
    <property type="entry name" value="ribofla_fusion"/>
    <property type="match status" value="1"/>
</dbReference>
<name>A0A2C6C7I0_9GAMM</name>
<proteinExistence type="inferred from homology"/>
<dbReference type="CDD" id="cd15457">
    <property type="entry name" value="NADAR"/>
    <property type="match status" value="1"/>
</dbReference>
<dbReference type="EMBL" id="PDDX01000001">
    <property type="protein sequence ID" value="PHI32290.1"/>
    <property type="molecule type" value="Genomic_DNA"/>
</dbReference>
<dbReference type="AlphaFoldDB" id="A0A2C6C7I0"/>
<keyword evidence="10" id="KW-1185">Reference proteome</keyword>
<comment type="function">
    <text evidence="6">Catalyzes the hydrolysis of the N-glycosidic bond in the first two intermediates of riboflavin biosynthesis, which are highly reactive metabolites, yielding relatively innocuous products. Thus, can divert a surplus of harmful intermediates into relatively harmless products and pre-empt the damage these intermediates would otherwise do. Helps maintain flavin levels. May act on other substrates in vivo. Has no activity against GTP, nucleoside monophosphates or ADP-ribose. Is Required for swarming motility.</text>
</comment>
<dbReference type="STRING" id="1111728.GCA_000427805_02203"/>
<evidence type="ECO:0000256" key="2">
    <source>
        <dbReference type="ARBA" id="ARBA00000751"/>
    </source>
</evidence>
<sequence length="293" mass="34422">MKSQFTLDNPMPPVWMMYPDISQYSIGWRMGGGEDYKYKLLSWLDRLSPQQQRQYQQMFPAPKAWRGYYTPEDQTEDGDDFICGHVVLWNRHGEMAYSRDKLMCGYNSGDRPEYLFFWKPNHDAADKTCLGQWQHSTFHVDTDTYRCAEQYMMAEKACLFDDSEIEKQIMNATDAKHMKALGQKIRHFDQALWDKAKHAIVLNANYYKFTQNRPMRDFLLSTGNKVLVEASPLDTIWGIGLGEDNPNAINPNRWRGTNLLGFALMEVRDDLRKVYANYHKIDWSQFSAYQKPE</sequence>
<dbReference type="InterPro" id="IPR012816">
    <property type="entry name" value="NADAR"/>
</dbReference>
<dbReference type="Proteomes" id="UP000224974">
    <property type="component" value="Unassembled WGS sequence"/>
</dbReference>
<reference evidence="10" key="1">
    <citation type="submission" date="2017-09" db="EMBL/GenBank/DDBJ databases">
        <title>FDA dAtabase for Regulatory Grade micrObial Sequences (FDA-ARGOS): Supporting development and validation of Infectious Disease Dx tests.</title>
        <authorList>
            <person name="Minogue T."/>
            <person name="Wolcott M."/>
            <person name="Wasieloski L."/>
            <person name="Aguilar W."/>
            <person name="Moore D."/>
            <person name="Tallon L."/>
            <person name="Sadzewicz L."/>
            <person name="Ott S."/>
            <person name="Zhao X."/>
            <person name="Nagaraj S."/>
            <person name="Vavikolanu K."/>
            <person name="Aluvathingal J."/>
            <person name="Nadendla S."/>
            <person name="Sichtig H."/>
        </authorList>
    </citation>
    <scope>NUCLEOTIDE SEQUENCE [LARGE SCALE GENOMIC DNA]</scope>
    <source>
        <strain evidence="10">FDAARGOS_387</strain>
    </source>
</reference>
<evidence type="ECO:0000256" key="5">
    <source>
        <dbReference type="ARBA" id="ARBA00032343"/>
    </source>
</evidence>
<gene>
    <name evidence="9" type="primary">ybiA</name>
    <name evidence="8" type="ORF">CRN84_24710</name>
    <name evidence="9" type="ORF">NCTC12282_00095</name>
</gene>
<evidence type="ECO:0000256" key="1">
    <source>
        <dbReference type="ARBA" id="ARBA00000022"/>
    </source>
</evidence>
<dbReference type="Pfam" id="PF08719">
    <property type="entry name" value="NADAR"/>
    <property type="match status" value="1"/>
</dbReference>
<dbReference type="Proteomes" id="UP000373449">
    <property type="component" value="Unassembled WGS sequence"/>
</dbReference>
<evidence type="ECO:0000313" key="9">
    <source>
        <dbReference type="EMBL" id="VFS45223.1"/>
    </source>
</evidence>
<evidence type="ECO:0000259" key="7">
    <source>
        <dbReference type="Pfam" id="PF08719"/>
    </source>
</evidence>
<protein>
    <recommendedName>
        <fullName evidence="4">N-glycosidase YbiA</fullName>
    </recommendedName>
    <alternativeName>
        <fullName evidence="5">Riboflavin biosynthesis intermediates N-glycosidase</fullName>
    </alternativeName>
</protein>
<comment type="catalytic activity">
    <reaction evidence="1">
        <text>5-amino-6-(5-phospho-D-ribosylamino)uracil + H2O = 5,6-diaminouracil + D-ribose 5-phosphate</text>
        <dbReference type="Rhea" id="RHEA:55020"/>
        <dbReference type="ChEBI" id="CHEBI:15377"/>
        <dbReference type="ChEBI" id="CHEBI:46252"/>
        <dbReference type="ChEBI" id="CHEBI:58453"/>
        <dbReference type="ChEBI" id="CHEBI:78346"/>
    </reaction>
</comment>
<organism evidence="8 10">
    <name type="scientific">Budvicia aquatica</name>
    <dbReference type="NCBI Taxonomy" id="82979"/>
    <lineage>
        <taxon>Bacteria</taxon>
        <taxon>Pseudomonadati</taxon>
        <taxon>Pseudomonadota</taxon>
        <taxon>Gammaproteobacteria</taxon>
        <taxon>Enterobacterales</taxon>
        <taxon>Budviciaceae</taxon>
        <taxon>Budvicia</taxon>
    </lineage>
</organism>